<evidence type="ECO:0000259" key="3">
    <source>
        <dbReference type="Pfam" id="PF01887"/>
    </source>
</evidence>
<protein>
    <recommendedName>
        <fullName evidence="7">Adenosyl-chloride synthase</fullName>
    </recommendedName>
</protein>
<dbReference type="PIRSF" id="PIRSF006779">
    <property type="entry name" value="UCP006779"/>
    <property type="match status" value="1"/>
</dbReference>
<dbReference type="Pfam" id="PF20257">
    <property type="entry name" value="SAM_HAT_C"/>
    <property type="match status" value="1"/>
</dbReference>
<dbReference type="SUPFAM" id="SSF101852">
    <property type="entry name" value="Bacterial fluorinating enzyme, C-terminal domain"/>
    <property type="match status" value="1"/>
</dbReference>
<dbReference type="InterPro" id="IPR002747">
    <property type="entry name" value="SAM_OH_AdoTrfase"/>
</dbReference>
<dbReference type="PANTHER" id="PTHR35092:SF1">
    <property type="entry name" value="CHLORINASE MJ1651"/>
    <property type="match status" value="1"/>
</dbReference>
<dbReference type="Proteomes" id="UP000199032">
    <property type="component" value="Unassembled WGS sequence"/>
</dbReference>
<evidence type="ECO:0000313" key="6">
    <source>
        <dbReference type="Proteomes" id="UP000199032"/>
    </source>
</evidence>
<dbReference type="PANTHER" id="PTHR35092">
    <property type="entry name" value="CHLORINASE MJ1651"/>
    <property type="match status" value="1"/>
</dbReference>
<dbReference type="InterPro" id="IPR046470">
    <property type="entry name" value="SAM_HAT_C"/>
</dbReference>
<accession>A0A0S4LLG9</accession>
<gene>
    <name evidence="5" type="ORF">COMA1_40020</name>
</gene>
<dbReference type="Gene3D" id="3.40.50.10790">
    <property type="entry name" value="S-adenosyl-l-methionine hydroxide adenosyltransferase, N-terminal"/>
    <property type="match status" value="1"/>
</dbReference>
<reference evidence="5 6" key="1">
    <citation type="submission" date="2015-10" db="EMBL/GenBank/DDBJ databases">
        <authorList>
            <person name="Gilbert D.G."/>
        </authorList>
    </citation>
    <scope>NUCLEOTIDE SEQUENCE [LARGE SCALE GENOMIC DNA]</scope>
    <source>
        <strain evidence="5">COMA1</strain>
    </source>
</reference>
<dbReference type="AlphaFoldDB" id="A0A0S4LLG9"/>
<evidence type="ECO:0000256" key="1">
    <source>
        <dbReference type="ARBA" id="ARBA00022691"/>
    </source>
</evidence>
<dbReference type="InterPro" id="IPR046469">
    <property type="entry name" value="SAM_HAT_N"/>
</dbReference>
<feature type="domain" description="S-adenosyl-l-methionine hydroxide adenosyltransferase N-terminal" evidence="3">
    <location>
        <begin position="8"/>
        <end position="151"/>
    </location>
</feature>
<comment type="similarity">
    <text evidence="2">Belongs to the SAM hydrolase / SAM-dependent halogenase family.</text>
</comment>
<feature type="domain" description="S-adenosyl-l-methionine hydroxide adenosyltransferase C-terminal" evidence="4">
    <location>
        <begin position="176"/>
        <end position="263"/>
    </location>
</feature>
<keyword evidence="1" id="KW-0949">S-adenosyl-L-methionine</keyword>
<dbReference type="InterPro" id="IPR023227">
    <property type="entry name" value="SAM_OH_AdoTrfase_C_sf"/>
</dbReference>
<dbReference type="InterPro" id="IPR023228">
    <property type="entry name" value="SAM_OH_AdoTrfase_N_sf"/>
</dbReference>
<dbReference type="OrthoDB" id="9792195at2"/>
<name>A0A0S4LLG9_9BACT</name>
<dbReference type="Gene3D" id="2.40.30.90">
    <property type="entry name" value="Bacterial fluorinating enzyme like"/>
    <property type="match status" value="1"/>
</dbReference>
<evidence type="ECO:0000313" key="5">
    <source>
        <dbReference type="EMBL" id="CUS37368.1"/>
    </source>
</evidence>
<evidence type="ECO:0000259" key="4">
    <source>
        <dbReference type="Pfam" id="PF20257"/>
    </source>
</evidence>
<dbReference type="EMBL" id="CZQA01000010">
    <property type="protein sequence ID" value="CUS37368.1"/>
    <property type="molecule type" value="Genomic_DNA"/>
</dbReference>
<evidence type="ECO:0000256" key="2">
    <source>
        <dbReference type="ARBA" id="ARBA00024035"/>
    </source>
</evidence>
<proteinExistence type="inferred from homology"/>
<sequence length="265" mass="28752">MPEARPLIALLTDFGERDSFVASMKGVILSINPSALLVDLSHQITSHQIQEAGYFLKSCYRYFPAGTIFVAVVDPGVGTERRALLVSAAGCLFVGPDNGLFTEILEQEVGAKVWQINNPQYRLETAGSTFDGRDVFAPAAAWLSKGVPPSFFGPTVDDPIQRSVAIPVWHEDVLIGKIASVDRFGNLISNITARQIREFRAVTGQPVEIQIGTYIINDLVGSYSQGHRQSPSALINSGGNLEIFLQEDSAARGLQFGVGEEVRLC</sequence>
<keyword evidence="6" id="KW-1185">Reference proteome</keyword>
<dbReference type="SUPFAM" id="SSF102522">
    <property type="entry name" value="Bacterial fluorinating enzyme, N-terminal domain"/>
    <property type="match status" value="1"/>
</dbReference>
<dbReference type="Pfam" id="PF01887">
    <property type="entry name" value="SAM_HAT_N"/>
    <property type="match status" value="1"/>
</dbReference>
<dbReference type="RefSeq" id="WP_090749849.1">
    <property type="nucleotide sequence ID" value="NZ_CZQA01000010.1"/>
</dbReference>
<evidence type="ECO:0008006" key="7">
    <source>
        <dbReference type="Google" id="ProtNLM"/>
    </source>
</evidence>
<organism evidence="5 6">
    <name type="scientific">Candidatus Nitrospira nitrosa</name>
    <dbReference type="NCBI Taxonomy" id="1742972"/>
    <lineage>
        <taxon>Bacteria</taxon>
        <taxon>Pseudomonadati</taxon>
        <taxon>Nitrospirota</taxon>
        <taxon>Nitrospiria</taxon>
        <taxon>Nitrospirales</taxon>
        <taxon>Nitrospiraceae</taxon>
        <taxon>Nitrospira</taxon>
    </lineage>
</organism>
<dbReference type="STRING" id="1742972.COMA1_40020"/>